<dbReference type="GO" id="GO:0061630">
    <property type="term" value="F:ubiquitin protein ligase activity"/>
    <property type="evidence" value="ECO:0007669"/>
    <property type="project" value="UniProtKB-EC"/>
</dbReference>
<sequence>MEEDTVYVAVGKDVNESMLTLSWALRNFGGDNFCILHVHQLPQTIASCKALFDKYEAKEAVQLERKYLQKILDNTFSFVTKDSGQLHSQLAHIALRCCDIEPSKRPDLVSEAWRVLKPLRATCGASVVILDRF</sequence>
<evidence type="ECO:0000256" key="1">
    <source>
        <dbReference type="ARBA" id="ARBA00000900"/>
    </source>
</evidence>
<proteinExistence type="predicted"/>
<dbReference type="EMBL" id="JAUESC010000384">
    <property type="protein sequence ID" value="KAK0581359.1"/>
    <property type="molecule type" value="Genomic_DNA"/>
</dbReference>
<keyword evidence="5" id="KW-1185">Reference proteome</keyword>
<dbReference type="EC" id="2.3.2.27" evidence="2"/>
<keyword evidence="3" id="KW-0833">Ubl conjugation pathway</keyword>
<reference evidence="4" key="2">
    <citation type="submission" date="2023-06" db="EMBL/GenBank/DDBJ databases">
        <authorList>
            <person name="Swenson N.G."/>
            <person name="Wegrzyn J.L."/>
            <person name="Mcevoy S.L."/>
        </authorList>
    </citation>
    <scope>NUCLEOTIDE SEQUENCE</scope>
    <source>
        <strain evidence="4">NS2018</strain>
        <tissue evidence="4">Leaf</tissue>
    </source>
</reference>
<reference evidence="4" key="1">
    <citation type="journal article" date="2022" name="Plant J.">
        <title>Strategies of tolerance reflected in two North American maple genomes.</title>
        <authorList>
            <person name="McEvoy S.L."/>
            <person name="Sezen U.U."/>
            <person name="Trouern-Trend A."/>
            <person name="McMahon S.M."/>
            <person name="Schaberg P.G."/>
            <person name="Yang J."/>
            <person name="Wegrzyn J.L."/>
            <person name="Swenson N.G."/>
        </authorList>
    </citation>
    <scope>NUCLEOTIDE SEQUENCE</scope>
    <source>
        <strain evidence="4">NS2018</strain>
    </source>
</reference>
<evidence type="ECO:0000313" key="5">
    <source>
        <dbReference type="Proteomes" id="UP001168877"/>
    </source>
</evidence>
<name>A0AA39RWD2_ACESA</name>
<evidence type="ECO:0000256" key="2">
    <source>
        <dbReference type="ARBA" id="ARBA00012483"/>
    </source>
</evidence>
<comment type="caution">
    <text evidence="4">The sequence shown here is derived from an EMBL/GenBank/DDBJ whole genome shotgun (WGS) entry which is preliminary data.</text>
</comment>
<dbReference type="InterPro" id="IPR051348">
    <property type="entry name" value="U-box_ubiquitin_ligases"/>
</dbReference>
<dbReference type="PANTHER" id="PTHR45647">
    <property type="entry name" value="OS02G0152300 PROTEIN"/>
    <property type="match status" value="1"/>
</dbReference>
<dbReference type="Proteomes" id="UP001168877">
    <property type="component" value="Unassembled WGS sequence"/>
</dbReference>
<comment type="catalytic activity">
    <reaction evidence="1">
        <text>S-ubiquitinyl-[E2 ubiquitin-conjugating enzyme]-L-cysteine + [acceptor protein]-L-lysine = [E2 ubiquitin-conjugating enzyme]-L-cysteine + N(6)-ubiquitinyl-[acceptor protein]-L-lysine.</text>
        <dbReference type="EC" id="2.3.2.27"/>
    </reaction>
</comment>
<accession>A0AA39RWD2</accession>
<evidence type="ECO:0000313" key="4">
    <source>
        <dbReference type="EMBL" id="KAK0581359.1"/>
    </source>
</evidence>
<protein>
    <recommendedName>
        <fullName evidence="2">RING-type E3 ubiquitin transferase</fullName>
        <ecNumber evidence="2">2.3.2.27</ecNumber>
    </recommendedName>
</protein>
<evidence type="ECO:0000256" key="3">
    <source>
        <dbReference type="ARBA" id="ARBA00022786"/>
    </source>
</evidence>
<dbReference type="PANTHER" id="PTHR45647:SF52">
    <property type="entry name" value="PROTEIN KINASE DOMAIN-CONTAINING PROTEIN"/>
    <property type="match status" value="1"/>
</dbReference>
<dbReference type="AlphaFoldDB" id="A0AA39RWD2"/>
<organism evidence="4 5">
    <name type="scientific">Acer saccharum</name>
    <name type="common">Sugar maple</name>
    <dbReference type="NCBI Taxonomy" id="4024"/>
    <lineage>
        <taxon>Eukaryota</taxon>
        <taxon>Viridiplantae</taxon>
        <taxon>Streptophyta</taxon>
        <taxon>Embryophyta</taxon>
        <taxon>Tracheophyta</taxon>
        <taxon>Spermatophyta</taxon>
        <taxon>Magnoliopsida</taxon>
        <taxon>eudicotyledons</taxon>
        <taxon>Gunneridae</taxon>
        <taxon>Pentapetalae</taxon>
        <taxon>rosids</taxon>
        <taxon>malvids</taxon>
        <taxon>Sapindales</taxon>
        <taxon>Sapindaceae</taxon>
        <taxon>Hippocastanoideae</taxon>
        <taxon>Acereae</taxon>
        <taxon>Acer</taxon>
    </lineage>
</organism>
<gene>
    <name evidence="4" type="ORF">LWI29_012873</name>
</gene>